<dbReference type="GO" id="GO:0016579">
    <property type="term" value="P:protein deubiquitination"/>
    <property type="evidence" value="ECO:0007669"/>
    <property type="project" value="InterPro"/>
</dbReference>
<dbReference type="PANTHER" id="PTHR13291:SF0">
    <property type="entry name" value="JOSEPHIN-LIKE PROTEIN"/>
    <property type="match status" value="1"/>
</dbReference>
<dbReference type="EMBL" id="CAJVPV010018703">
    <property type="protein sequence ID" value="CAG8708311.1"/>
    <property type="molecule type" value="Genomic_DNA"/>
</dbReference>
<keyword evidence="5" id="KW-0378">Hydrolase</keyword>
<dbReference type="GO" id="GO:0004843">
    <property type="term" value="F:cysteine-type deubiquitinase activity"/>
    <property type="evidence" value="ECO:0007669"/>
    <property type="project" value="UniProtKB-EC"/>
</dbReference>
<dbReference type="Proteomes" id="UP000789342">
    <property type="component" value="Unassembled WGS sequence"/>
</dbReference>
<comment type="catalytic activity">
    <reaction evidence="1">
        <text>Thiol-dependent hydrolysis of ester, thioester, amide, peptide and isopeptide bonds formed by the C-terminal Gly of ubiquitin (a 76-residue protein attached to proteins as an intracellular targeting signal).</text>
        <dbReference type="EC" id="3.4.19.12"/>
    </reaction>
</comment>
<dbReference type="SMART" id="SM01246">
    <property type="entry name" value="Josephin"/>
    <property type="match status" value="1"/>
</dbReference>
<keyword evidence="3" id="KW-0645">Protease</keyword>
<proteinExistence type="predicted"/>
<dbReference type="PANTHER" id="PTHR13291">
    <property type="entry name" value="JOSEPHIN 1, 2"/>
    <property type="match status" value="1"/>
</dbReference>
<dbReference type="EC" id="3.4.19.12" evidence="2"/>
<dbReference type="InterPro" id="IPR006155">
    <property type="entry name" value="Josephin"/>
</dbReference>
<name>A0A9N9HVP0_9GLOM</name>
<dbReference type="InterPro" id="IPR040053">
    <property type="entry name" value="JOSD1/2"/>
</dbReference>
<evidence type="ECO:0000256" key="6">
    <source>
        <dbReference type="PROSITE-ProRule" id="PRU00331"/>
    </source>
</evidence>
<comment type="caution">
    <text evidence="6">Lacks conserved residue(s) required for the propagation of feature annotation.</text>
</comment>
<gene>
    <name evidence="8" type="ORF">AMORRO_LOCUS12549</name>
</gene>
<evidence type="ECO:0000313" key="9">
    <source>
        <dbReference type="Proteomes" id="UP000789342"/>
    </source>
</evidence>
<keyword evidence="4" id="KW-0833">Ubl conjugation pathway</keyword>
<dbReference type="OrthoDB" id="10063692at2759"/>
<evidence type="ECO:0000259" key="7">
    <source>
        <dbReference type="PROSITE" id="PS50957"/>
    </source>
</evidence>
<evidence type="ECO:0000313" key="8">
    <source>
        <dbReference type="EMBL" id="CAG8708311.1"/>
    </source>
</evidence>
<feature type="non-terminal residue" evidence="8">
    <location>
        <position position="1"/>
    </location>
</feature>
<accession>A0A9N9HVP0</accession>
<dbReference type="PROSITE" id="PS50957">
    <property type="entry name" value="JOSEPHIN"/>
    <property type="match status" value="1"/>
</dbReference>
<evidence type="ECO:0000256" key="2">
    <source>
        <dbReference type="ARBA" id="ARBA00012759"/>
    </source>
</evidence>
<evidence type="ECO:0000256" key="4">
    <source>
        <dbReference type="ARBA" id="ARBA00022786"/>
    </source>
</evidence>
<dbReference type="GO" id="GO:0006508">
    <property type="term" value="P:proteolysis"/>
    <property type="evidence" value="ECO:0007669"/>
    <property type="project" value="UniProtKB-KW"/>
</dbReference>
<organism evidence="8 9">
    <name type="scientific">Acaulospora morrowiae</name>
    <dbReference type="NCBI Taxonomy" id="94023"/>
    <lineage>
        <taxon>Eukaryota</taxon>
        <taxon>Fungi</taxon>
        <taxon>Fungi incertae sedis</taxon>
        <taxon>Mucoromycota</taxon>
        <taxon>Glomeromycotina</taxon>
        <taxon>Glomeromycetes</taxon>
        <taxon>Diversisporales</taxon>
        <taxon>Acaulosporaceae</taxon>
        <taxon>Acaulospora</taxon>
    </lineage>
</organism>
<dbReference type="Gene3D" id="3.90.70.40">
    <property type="match status" value="1"/>
</dbReference>
<protein>
    <recommendedName>
        <fullName evidence="2">ubiquitinyl hydrolase 1</fullName>
        <ecNumber evidence="2">3.4.19.12</ecNumber>
    </recommendedName>
</protein>
<evidence type="ECO:0000256" key="1">
    <source>
        <dbReference type="ARBA" id="ARBA00000707"/>
    </source>
</evidence>
<comment type="caution">
    <text evidence="8">The sequence shown here is derived from an EMBL/GenBank/DDBJ whole genome shotgun (WGS) entry which is preliminary data.</text>
</comment>
<keyword evidence="9" id="KW-1185">Reference proteome</keyword>
<dbReference type="Pfam" id="PF02099">
    <property type="entry name" value="Josephin"/>
    <property type="match status" value="1"/>
</dbReference>
<reference evidence="8" key="1">
    <citation type="submission" date="2021-06" db="EMBL/GenBank/DDBJ databases">
        <authorList>
            <person name="Kallberg Y."/>
            <person name="Tangrot J."/>
            <person name="Rosling A."/>
        </authorList>
    </citation>
    <scope>NUCLEOTIDE SEQUENCE</scope>
    <source>
        <strain evidence="8">CL551</strain>
    </source>
</reference>
<evidence type="ECO:0000256" key="3">
    <source>
        <dbReference type="ARBA" id="ARBA00022670"/>
    </source>
</evidence>
<dbReference type="AlphaFoldDB" id="A0A9N9HVP0"/>
<feature type="domain" description="Josephin" evidence="7">
    <location>
        <begin position="1"/>
        <end position="169"/>
    </location>
</feature>
<evidence type="ECO:0000256" key="5">
    <source>
        <dbReference type="ARBA" id="ARBA00022801"/>
    </source>
</evidence>
<sequence>LQREAFNKTKLDNIALRLVNNADSEIKTWRSTQIYKKKTYDRGFGSYDINVLDIALKEFDLEVQWFDARKDIRTVVQFTDPTLFGIILNIPTTRFYFWKCYHWLAIKPIYGNNIYEETVIYNLDSKLSKPEKFDDVDQVYRFLENIVYHKDGQLILVKSTPKIEGSDID</sequence>